<reference evidence="5 6" key="1">
    <citation type="submission" date="2012-08" db="EMBL/GenBank/DDBJ databases">
        <title>Oryza genome evolution.</title>
        <authorList>
            <person name="Wing R.A."/>
        </authorList>
    </citation>
    <scope>NUCLEOTIDE SEQUENCE</scope>
</reference>
<feature type="domain" description="Serpin" evidence="4">
    <location>
        <begin position="427"/>
        <end position="820"/>
    </location>
</feature>
<evidence type="ECO:0000256" key="3">
    <source>
        <dbReference type="SAM" id="MobiDB-lite"/>
    </source>
</evidence>
<name>A0A0D9XTJ1_9ORYZ</name>
<feature type="domain" description="Serpin" evidence="4">
    <location>
        <begin position="821"/>
        <end position="1205"/>
    </location>
</feature>
<dbReference type="InterPro" id="IPR023796">
    <property type="entry name" value="Serpin_dom"/>
</dbReference>
<dbReference type="HOGENOM" id="CLU_238236_0_0_1"/>
<evidence type="ECO:0000313" key="6">
    <source>
        <dbReference type="Proteomes" id="UP000032180"/>
    </source>
</evidence>
<dbReference type="Proteomes" id="UP000032180">
    <property type="component" value="Chromosome 11"/>
</dbReference>
<dbReference type="SMART" id="SM00093">
    <property type="entry name" value="SERPIN"/>
    <property type="match status" value="3"/>
</dbReference>
<evidence type="ECO:0000259" key="4">
    <source>
        <dbReference type="SMART" id="SM00093"/>
    </source>
</evidence>
<evidence type="ECO:0000313" key="5">
    <source>
        <dbReference type="EnsemblPlants" id="LPERR11G14530.1"/>
    </source>
</evidence>
<keyword evidence="6" id="KW-1185">Reference proteome</keyword>
<dbReference type="InterPro" id="IPR036186">
    <property type="entry name" value="Serpin_sf"/>
</dbReference>
<dbReference type="PANTHER" id="PTHR11461">
    <property type="entry name" value="SERINE PROTEASE INHIBITOR, SERPIN"/>
    <property type="match status" value="1"/>
</dbReference>
<dbReference type="eggNOG" id="KOG2392">
    <property type="taxonomic scope" value="Eukaryota"/>
</dbReference>
<reference evidence="5" key="3">
    <citation type="submission" date="2015-04" db="UniProtKB">
        <authorList>
            <consortium name="EnsemblPlants"/>
        </authorList>
    </citation>
    <scope>IDENTIFICATION</scope>
</reference>
<feature type="domain" description="Serpin" evidence="4">
    <location>
        <begin position="33"/>
        <end position="426"/>
    </location>
</feature>
<sequence length="1512" mass="163345">MALDASTAAARDGQTALALRLTKHLAPPTATSPDSLGVCANAGAGRNVVFSPVSVHAALALVAAGAGGATLAQLLAFLGAPSAADLAAFGSQLTGSVLADQSGIRGPRVIFGGGVWADASHGALSKEFQDVAAESYKSEVRTVSFSEEVSFVLLTPDFNGVKEKKTDEEKVAELINDWVKKATSNLISSIVTSSDIAAATDLVLANAVYFKGEWLEHFHSNKPNNFYRLDGHTVKAQFMYKFDRFQVSCMHGFKVLKLSYKSRFHGDTKYSMFVFLPDERQGFTTMVDVITAAPGYLYSIFAKMETRPVDVMLPKFEIKFNWVDLENDLCKLGLSLPFSPEIADLRGMYNKDDADKRPTFLSKVAHMAVVKVNEFGTEAAATMASLRGGGGPPPDLVVFVADHPFTFFIVEELSGVIVFVGHTALALRLARHLAPQPTGAGKNVAFSPLSVHASLALVAAGARGATLAQLLAFLGAPSSAGLAAFGRRVTELLLSAPSGGPRVLFGGGLWSDDSRRVLAAEFRDVAAESYKSEATTVSFPKPEAAAKTINDWVKKATDNLINSIISPTDITAITDLILANAVYFKGEWLEPFSTLDTRPHTFHRLDGSDVKAQFMSASIRLRVSCTNGFKVLRLPYDSTAAQHSGLRRHRHGRGVAETDSGDTAYSMFVFLPDERDGLATMVDMITASPSYLYEILAKTETKDVKLKLPKFAINFSWDLESDLKKLGLSLPFSPKVSDLRGMYEDDDDDKRPTFLSKVAHGAVVKVNEVGTEAAAVMLALCGGGFPPPEIVEFVADHPFTFLIMEELSGVIVFAGHTALALRLAKHLAPAKNTAAGAGENVAFSPLSVHAALALAAAGAGGATLAQLLAFLGAPSAADLAAFGRRVSDLVLADRSSSGGPRVLFGGGVWADQSRGALAEEFRDVAVNCYKSETRTVDFRKPEPVAELINNWVKKATDNLIDSVISPSDINVGVTDLILANAFYFKAKWFTPFNYLDTSPGKFHRLDGSCVEAEFMSDLIWLQFACIDGFKVLRLPYWQGLPSGRSDDDTEYSMFVFLPDERDGFAAMVDVITAAPSYLYEILAKTEERPVNIELPKFDIKFSRDDLKTDLCKLGLSLPFSVKTADLRGMYENSGRRPTFLSKVAHTAVIKVNEMGTEAAAVSLFLRGGGGPPSDMVEFVADHPFTFFIMEERSGVIVFAGHAFLTHVAQQGRASKAEIYSAMSHRRCRRARKDNDALNRRRCQDRQPAQRLCDPQPGVVADVPGPVSEHGTMTTTSTRSKSHVELDGLNHKLEPPPPPPFEPRAEGMNRDVAAEDELYVVIAQNNVARRSELGNVAFSPLSVHAALALVAASAGGATLAQLLAFLGAPSTADLAKFGRRVSDLVLADRSASGGPRVLFCGGVWADESRGALAEEFRDVAVNCYKSETRTVDFRKVPETVAEMINNWVKKATDNLIDSIISPSDIIVGITDLILANAVYFKGEWLDPFNWLHTSPGKFHRLDGSRVEAELCQA</sequence>
<accession>A0A0D9XTJ1</accession>
<comment type="similarity">
    <text evidence="1 2">Belongs to the serpin family.</text>
</comment>
<dbReference type="InterPro" id="IPR000215">
    <property type="entry name" value="Serpin_fam"/>
</dbReference>
<dbReference type="Pfam" id="PF00079">
    <property type="entry name" value="Serpin"/>
    <property type="match status" value="5"/>
</dbReference>
<dbReference type="InterPro" id="IPR042178">
    <property type="entry name" value="Serpin_sf_1"/>
</dbReference>
<feature type="region of interest" description="Disordered" evidence="3">
    <location>
        <begin position="1234"/>
        <end position="1283"/>
    </location>
</feature>
<dbReference type="PANTHER" id="PTHR11461:SF313">
    <property type="entry name" value="SERPIN-Z5-RELATED"/>
    <property type="match status" value="1"/>
</dbReference>
<evidence type="ECO:0000256" key="2">
    <source>
        <dbReference type="RuleBase" id="RU000411"/>
    </source>
</evidence>
<dbReference type="STRING" id="77586.A0A0D9XTJ1"/>
<dbReference type="GO" id="GO:0004867">
    <property type="term" value="F:serine-type endopeptidase inhibitor activity"/>
    <property type="evidence" value="ECO:0007669"/>
    <property type="project" value="InterPro"/>
</dbReference>
<protein>
    <recommendedName>
        <fullName evidence="4">Serpin domain-containing protein</fullName>
    </recommendedName>
</protein>
<feature type="compositionally biased region" description="Basic and acidic residues" evidence="3">
    <location>
        <begin position="1234"/>
        <end position="1244"/>
    </location>
</feature>
<dbReference type="Gramene" id="LPERR11G14530.1">
    <property type="protein sequence ID" value="LPERR11G14530.1"/>
    <property type="gene ID" value="LPERR11G14530"/>
</dbReference>
<evidence type="ECO:0000256" key="1">
    <source>
        <dbReference type="ARBA" id="ARBA00009500"/>
    </source>
</evidence>
<dbReference type="GO" id="GO:0005615">
    <property type="term" value="C:extracellular space"/>
    <property type="evidence" value="ECO:0007669"/>
    <property type="project" value="InterPro"/>
</dbReference>
<dbReference type="InterPro" id="IPR042185">
    <property type="entry name" value="Serpin_sf_2"/>
</dbReference>
<dbReference type="Gene3D" id="2.30.39.10">
    <property type="entry name" value="Alpha-1-antitrypsin, domain 1"/>
    <property type="match status" value="3"/>
</dbReference>
<proteinExistence type="inferred from homology"/>
<organism evidence="5 6">
    <name type="scientific">Leersia perrieri</name>
    <dbReference type="NCBI Taxonomy" id="77586"/>
    <lineage>
        <taxon>Eukaryota</taxon>
        <taxon>Viridiplantae</taxon>
        <taxon>Streptophyta</taxon>
        <taxon>Embryophyta</taxon>
        <taxon>Tracheophyta</taxon>
        <taxon>Spermatophyta</taxon>
        <taxon>Magnoliopsida</taxon>
        <taxon>Liliopsida</taxon>
        <taxon>Poales</taxon>
        <taxon>Poaceae</taxon>
        <taxon>BOP clade</taxon>
        <taxon>Oryzoideae</taxon>
        <taxon>Oryzeae</taxon>
        <taxon>Oryzinae</taxon>
        <taxon>Leersia</taxon>
    </lineage>
</organism>
<dbReference type="EnsemblPlants" id="LPERR11G14530.1">
    <property type="protein sequence ID" value="LPERR11G14530.1"/>
    <property type="gene ID" value="LPERR11G14530"/>
</dbReference>
<dbReference type="CDD" id="cd02043">
    <property type="entry name" value="serpinP_plants"/>
    <property type="match status" value="1"/>
</dbReference>
<reference evidence="6" key="2">
    <citation type="submission" date="2013-12" db="EMBL/GenBank/DDBJ databases">
        <authorList>
            <person name="Yu Y."/>
            <person name="Lee S."/>
            <person name="de Baynast K."/>
            <person name="Wissotski M."/>
            <person name="Liu L."/>
            <person name="Talag J."/>
            <person name="Goicoechea J."/>
            <person name="Angelova A."/>
            <person name="Jetty R."/>
            <person name="Kudrna D."/>
            <person name="Golser W."/>
            <person name="Rivera L."/>
            <person name="Zhang J."/>
            <person name="Wing R."/>
        </authorList>
    </citation>
    <scope>NUCLEOTIDE SEQUENCE</scope>
</reference>
<dbReference type="SUPFAM" id="SSF56574">
    <property type="entry name" value="Serpins"/>
    <property type="match status" value="4"/>
</dbReference>
<dbReference type="Gene3D" id="3.30.497.10">
    <property type="entry name" value="Antithrombin, subunit I, domain 2"/>
    <property type="match status" value="4"/>
</dbReference>